<organism evidence="2">
    <name type="scientific">Desulfurivibrio alkaliphilus</name>
    <dbReference type="NCBI Taxonomy" id="427923"/>
    <lineage>
        <taxon>Bacteria</taxon>
        <taxon>Pseudomonadati</taxon>
        <taxon>Thermodesulfobacteriota</taxon>
        <taxon>Desulfobulbia</taxon>
        <taxon>Desulfobulbales</taxon>
        <taxon>Desulfobulbaceae</taxon>
        <taxon>Desulfurivibrio</taxon>
    </lineage>
</organism>
<dbReference type="Proteomes" id="UP000885986">
    <property type="component" value="Unassembled WGS sequence"/>
</dbReference>
<dbReference type="AlphaFoldDB" id="A0A7C2THK8"/>
<keyword evidence="1" id="KW-0479">Metal-binding</keyword>
<accession>A0A7C2THK8</accession>
<name>A0A7C2THK8_9BACT</name>
<dbReference type="GO" id="GO:0051536">
    <property type="term" value="F:iron-sulfur cluster binding"/>
    <property type="evidence" value="ECO:0007669"/>
    <property type="project" value="UniProtKB-KW"/>
</dbReference>
<dbReference type="PANTHER" id="PTHR41247">
    <property type="entry name" value="HTH-TYPE TRANSCRIPTIONAL REPRESSOR YCNK"/>
    <property type="match status" value="1"/>
</dbReference>
<dbReference type="SUPFAM" id="SSF160387">
    <property type="entry name" value="NosL/MerB-like"/>
    <property type="match status" value="1"/>
</dbReference>
<dbReference type="PANTHER" id="PTHR41247:SF1">
    <property type="entry name" value="HTH-TYPE TRANSCRIPTIONAL REPRESSOR YCNK"/>
    <property type="match status" value="1"/>
</dbReference>
<proteinExistence type="predicted"/>
<evidence type="ECO:0000256" key="1">
    <source>
        <dbReference type="ARBA" id="ARBA00023014"/>
    </source>
</evidence>
<gene>
    <name evidence="2" type="ORF">ENN98_05580</name>
</gene>
<keyword evidence="1" id="KW-0411">Iron-sulfur</keyword>
<reference evidence="2" key="1">
    <citation type="journal article" date="2020" name="mSystems">
        <title>Genome- and Community-Level Interaction Insights into Carbon Utilization and Element Cycling Functions of Hydrothermarchaeota in Hydrothermal Sediment.</title>
        <authorList>
            <person name="Zhou Z."/>
            <person name="Liu Y."/>
            <person name="Xu W."/>
            <person name="Pan J."/>
            <person name="Luo Z.H."/>
            <person name="Li M."/>
        </authorList>
    </citation>
    <scope>NUCLEOTIDE SEQUENCE [LARGE SCALE GENOMIC DNA]</scope>
    <source>
        <strain evidence="2">SpSt-1224</strain>
    </source>
</reference>
<dbReference type="Pfam" id="PF05573">
    <property type="entry name" value="NosL"/>
    <property type="match status" value="1"/>
</dbReference>
<sequence>MKETAASVDRRRILKIMGAGALAGAALLGGASVEARPCQGGQTAGAKSPSCSCGGSTDGTPLQFIPKTKPDPEPLINELEKYPSCPYCGMDRRRWHHSRHLIHYEDQLVDATCSLGCAALSRALNIDRGPMAIYAADFGAEAEIKPLTEVEEAVYLIGSDLPGTMSRVSKMAFASQDRAEEVRRRRGGELGDIEAALRRAYLDRAEDTIMIRWRRAERRRMSEQQHQHHP</sequence>
<dbReference type="EMBL" id="DSDS01000130">
    <property type="protein sequence ID" value="HET98148.1"/>
    <property type="molecule type" value="Genomic_DNA"/>
</dbReference>
<comment type="caution">
    <text evidence="2">The sequence shown here is derived from an EMBL/GenBank/DDBJ whole genome shotgun (WGS) entry which is preliminary data.</text>
</comment>
<dbReference type="InterPro" id="IPR008719">
    <property type="entry name" value="N2O_reductase_NosL"/>
</dbReference>
<protein>
    <submittedName>
        <fullName evidence="2">Twin-arginine translocation pathway signal protein</fullName>
    </submittedName>
</protein>
<dbReference type="PROSITE" id="PS51318">
    <property type="entry name" value="TAT"/>
    <property type="match status" value="1"/>
</dbReference>
<evidence type="ECO:0000313" key="2">
    <source>
        <dbReference type="EMBL" id="HET98148.1"/>
    </source>
</evidence>
<dbReference type="InterPro" id="IPR006311">
    <property type="entry name" value="TAT_signal"/>
</dbReference>
<dbReference type="Gene3D" id="3.30.70.2050">
    <property type="match status" value="1"/>
</dbReference>
<keyword evidence="1" id="KW-0408">Iron</keyword>